<accession>A0A095Z6X0</accession>
<dbReference type="EMBL" id="JRNI01000024">
    <property type="protein sequence ID" value="KGF30465.1"/>
    <property type="molecule type" value="Genomic_DNA"/>
</dbReference>
<keyword evidence="2" id="KW-1185">Reference proteome</keyword>
<dbReference type="eggNOG" id="ENOG502ZBJ1">
    <property type="taxonomic scope" value="Bacteria"/>
</dbReference>
<proteinExistence type="predicted"/>
<evidence type="ECO:0000313" key="2">
    <source>
        <dbReference type="Proteomes" id="UP000029629"/>
    </source>
</evidence>
<dbReference type="Proteomes" id="UP000029629">
    <property type="component" value="Unassembled WGS sequence"/>
</dbReference>
<dbReference type="InterPro" id="IPR021505">
    <property type="entry name" value="Phage_B3_Orf6"/>
</dbReference>
<reference evidence="1 2" key="1">
    <citation type="submission" date="2014-07" db="EMBL/GenBank/DDBJ databases">
        <authorList>
            <person name="McCorrison J."/>
            <person name="Sanka R."/>
            <person name="Torralba M."/>
            <person name="Gillis M."/>
            <person name="Haft D.H."/>
            <person name="Methe B."/>
            <person name="Sutton G."/>
            <person name="Nelson K.E."/>
        </authorList>
    </citation>
    <scope>NUCLEOTIDE SEQUENCE [LARGE SCALE GENOMIC DNA]</scope>
    <source>
        <strain evidence="1 2">DNF00040</strain>
    </source>
</reference>
<comment type="caution">
    <text evidence="1">The sequence shown here is derived from an EMBL/GenBank/DDBJ whole genome shotgun (WGS) entry which is preliminary data.</text>
</comment>
<organism evidence="1 2">
    <name type="scientific">Oligella urethralis DNF00040</name>
    <dbReference type="NCBI Taxonomy" id="1401065"/>
    <lineage>
        <taxon>Bacteria</taxon>
        <taxon>Pseudomonadati</taxon>
        <taxon>Pseudomonadota</taxon>
        <taxon>Betaproteobacteria</taxon>
        <taxon>Burkholderiales</taxon>
        <taxon>Alcaligenaceae</taxon>
        <taxon>Oligella</taxon>
    </lineage>
</organism>
<dbReference type="Pfam" id="PF11363">
    <property type="entry name" value="DUF3164"/>
    <property type="match status" value="1"/>
</dbReference>
<gene>
    <name evidence="1" type="ORF">HMPREF2130_06490</name>
</gene>
<name>A0A095Z6X0_9BURK</name>
<dbReference type="AlphaFoldDB" id="A0A095Z6X0"/>
<dbReference type="OrthoDB" id="7554786at2"/>
<evidence type="ECO:0000313" key="1">
    <source>
        <dbReference type="EMBL" id="KGF30465.1"/>
    </source>
</evidence>
<protein>
    <submittedName>
        <fullName evidence="1">Sulfate transporter</fullName>
    </submittedName>
</protein>
<sequence>MKNMDNTQYKTDSQGRLVPIDTIKDIDLARDDLVLEIVEKAKALNKALSTFKSTAFEDIQAFIDLSAEKYGAKIGGRKGNVTLNSYDGKYRVLRASQDNIVFDERIQAAKALIDECLRDWTDGARQEIRAIIDRAFEVDKQGNLNTGRILTLRRVEIKDPRWLKAMQAISDSTQVISSKSYIRVYERKGDTDEYIQLPLDIAGVDYD</sequence>